<evidence type="ECO:0000313" key="1">
    <source>
        <dbReference type="EMBL" id="JAH05023.1"/>
    </source>
</evidence>
<reference evidence="1" key="1">
    <citation type="submission" date="2014-11" db="EMBL/GenBank/DDBJ databases">
        <authorList>
            <person name="Amaro Gonzalez C."/>
        </authorList>
    </citation>
    <scope>NUCLEOTIDE SEQUENCE</scope>
</reference>
<proteinExistence type="predicted"/>
<protein>
    <submittedName>
        <fullName evidence="1">Uncharacterized protein</fullName>
    </submittedName>
</protein>
<name>A0A0E9PMF3_ANGAN</name>
<sequence length="18" mass="1959">MLCFSLSSFAFIIPAKAL</sequence>
<accession>A0A0E9PMF3</accession>
<reference evidence="1" key="2">
    <citation type="journal article" date="2015" name="Fish Shellfish Immunol.">
        <title>Early steps in the European eel (Anguilla anguilla)-Vibrio vulnificus interaction in the gills: Role of the RtxA13 toxin.</title>
        <authorList>
            <person name="Callol A."/>
            <person name="Pajuelo D."/>
            <person name="Ebbesson L."/>
            <person name="Teles M."/>
            <person name="MacKenzie S."/>
            <person name="Amaro C."/>
        </authorList>
    </citation>
    <scope>NUCLEOTIDE SEQUENCE</scope>
</reference>
<dbReference type="AlphaFoldDB" id="A0A0E9PMF3"/>
<organism evidence="1">
    <name type="scientific">Anguilla anguilla</name>
    <name type="common">European freshwater eel</name>
    <name type="synonym">Muraena anguilla</name>
    <dbReference type="NCBI Taxonomy" id="7936"/>
    <lineage>
        <taxon>Eukaryota</taxon>
        <taxon>Metazoa</taxon>
        <taxon>Chordata</taxon>
        <taxon>Craniata</taxon>
        <taxon>Vertebrata</taxon>
        <taxon>Euteleostomi</taxon>
        <taxon>Actinopterygii</taxon>
        <taxon>Neopterygii</taxon>
        <taxon>Teleostei</taxon>
        <taxon>Anguilliformes</taxon>
        <taxon>Anguillidae</taxon>
        <taxon>Anguilla</taxon>
    </lineage>
</organism>
<dbReference type="EMBL" id="GBXM01103554">
    <property type="protein sequence ID" value="JAH05023.1"/>
    <property type="molecule type" value="Transcribed_RNA"/>
</dbReference>